<dbReference type="Proteomes" id="UP001365405">
    <property type="component" value="Unassembled WGS sequence"/>
</dbReference>
<dbReference type="InterPro" id="IPR025870">
    <property type="entry name" value="Glyoxalase-like_dom"/>
</dbReference>
<keyword evidence="3" id="KW-1185">Reference proteome</keyword>
<comment type="caution">
    <text evidence="2">The sequence shown here is derived from an EMBL/GenBank/DDBJ whole genome shotgun (WGS) entry which is preliminary data.</text>
</comment>
<dbReference type="RefSeq" id="WP_341412372.1">
    <property type="nucleotide sequence ID" value="NZ_JBBUTH010000010.1"/>
</dbReference>
<sequence length="269" mass="28281">MRIRQIVFAAADLARSRALLSQVLQLSAPFRDPGVAEFGIDNAVFCFGDQFIEVISPTQPDTACGRHLARLGDGGYMLILQTDSLARERAHLDALGVRRVWQAEFDDIAAMHLHPKDIGGAIVSLDEPRPAAAWRWGGPDWRVQPGDAGRQRVQGLTLRARDPAALARRWAQVLARPAPQPHGAGWRVALDEGFADFVAAHDGMDAVSGFTLAVADVAAVCERARAAGLAVTDSGAGSGTGPDGGAPQVQLLGAACTLVALNTLAANAG</sequence>
<proteinExistence type="predicted"/>
<evidence type="ECO:0000313" key="3">
    <source>
        <dbReference type="Proteomes" id="UP001365405"/>
    </source>
</evidence>
<organism evidence="2 3">
    <name type="scientific">Pseudaquabacterium inlustre</name>
    <dbReference type="NCBI Taxonomy" id="2984192"/>
    <lineage>
        <taxon>Bacteria</taxon>
        <taxon>Pseudomonadati</taxon>
        <taxon>Pseudomonadota</taxon>
        <taxon>Betaproteobacteria</taxon>
        <taxon>Burkholderiales</taxon>
        <taxon>Sphaerotilaceae</taxon>
        <taxon>Pseudaquabacterium</taxon>
    </lineage>
</organism>
<dbReference type="InterPro" id="IPR029068">
    <property type="entry name" value="Glyas_Bleomycin-R_OHBP_Dase"/>
</dbReference>
<reference evidence="2 3" key="1">
    <citation type="submission" date="2024-04" db="EMBL/GenBank/DDBJ databases">
        <title>Novel species of the genus Ideonella isolated from streams.</title>
        <authorList>
            <person name="Lu H."/>
        </authorList>
    </citation>
    <scope>NUCLEOTIDE SEQUENCE [LARGE SCALE GENOMIC DNA]</scope>
    <source>
        <strain evidence="2 3">DXS22W</strain>
    </source>
</reference>
<accession>A0ABU9CLG0</accession>
<dbReference type="EMBL" id="JBBUTH010000010">
    <property type="protein sequence ID" value="MEK8052648.1"/>
    <property type="molecule type" value="Genomic_DNA"/>
</dbReference>
<gene>
    <name evidence="2" type="ORF">AACH10_20530</name>
</gene>
<dbReference type="Pfam" id="PF13468">
    <property type="entry name" value="Glyoxalase_3"/>
    <property type="match status" value="1"/>
</dbReference>
<evidence type="ECO:0000259" key="1">
    <source>
        <dbReference type="Pfam" id="PF13468"/>
    </source>
</evidence>
<protein>
    <submittedName>
        <fullName evidence="2">VOC family protein</fullName>
    </submittedName>
</protein>
<feature type="domain" description="Glyoxalase-like" evidence="1">
    <location>
        <begin position="7"/>
        <end position="173"/>
    </location>
</feature>
<name>A0ABU9CLG0_9BURK</name>
<dbReference type="Gene3D" id="3.10.180.10">
    <property type="entry name" value="2,3-Dihydroxybiphenyl 1,2-Dioxygenase, domain 1"/>
    <property type="match status" value="1"/>
</dbReference>
<evidence type="ECO:0000313" key="2">
    <source>
        <dbReference type="EMBL" id="MEK8052648.1"/>
    </source>
</evidence>
<dbReference type="SUPFAM" id="SSF54593">
    <property type="entry name" value="Glyoxalase/Bleomycin resistance protein/Dihydroxybiphenyl dioxygenase"/>
    <property type="match status" value="1"/>
</dbReference>